<evidence type="ECO:0008006" key="4">
    <source>
        <dbReference type="Google" id="ProtNLM"/>
    </source>
</evidence>
<name>A0A8E2JTU1_9PEZI</name>
<dbReference type="EMBL" id="KV749452">
    <property type="protein sequence ID" value="OCL09410.1"/>
    <property type="molecule type" value="Genomic_DNA"/>
</dbReference>
<dbReference type="AlphaFoldDB" id="A0A8E2JTU1"/>
<sequence length="106" mass="12185">MAVLHILVEHVAVVFISWTHCLGQSHNIILGKRLHRLKFERHKVRIFNTQHTLRKHELLKGKKLTFQSLQLGVTSAITPDLPVIILRKPKSNQVILAEQSRRSSSL</sequence>
<evidence type="ECO:0000313" key="3">
    <source>
        <dbReference type="Proteomes" id="UP000250140"/>
    </source>
</evidence>
<evidence type="ECO:0000313" key="2">
    <source>
        <dbReference type="EMBL" id="OCL09410.1"/>
    </source>
</evidence>
<keyword evidence="3" id="KW-1185">Reference proteome</keyword>
<accession>A0A8E2JTU1</accession>
<organism evidence="2 3">
    <name type="scientific">Glonium stellatum</name>
    <dbReference type="NCBI Taxonomy" id="574774"/>
    <lineage>
        <taxon>Eukaryota</taxon>
        <taxon>Fungi</taxon>
        <taxon>Dikarya</taxon>
        <taxon>Ascomycota</taxon>
        <taxon>Pezizomycotina</taxon>
        <taxon>Dothideomycetes</taxon>
        <taxon>Pleosporomycetidae</taxon>
        <taxon>Gloniales</taxon>
        <taxon>Gloniaceae</taxon>
        <taxon>Glonium</taxon>
    </lineage>
</organism>
<keyword evidence="1" id="KW-0732">Signal</keyword>
<gene>
    <name evidence="2" type="ORF">AOQ84DRAFT_22705</name>
</gene>
<evidence type="ECO:0000256" key="1">
    <source>
        <dbReference type="SAM" id="SignalP"/>
    </source>
</evidence>
<protein>
    <recommendedName>
        <fullName evidence="4">Secreted protein</fullName>
    </recommendedName>
</protein>
<reference evidence="2 3" key="1">
    <citation type="journal article" date="2016" name="Nat. Commun.">
        <title>Ectomycorrhizal ecology is imprinted in the genome of the dominant symbiotic fungus Cenococcum geophilum.</title>
        <authorList>
            <consortium name="DOE Joint Genome Institute"/>
            <person name="Peter M."/>
            <person name="Kohler A."/>
            <person name="Ohm R.A."/>
            <person name="Kuo A."/>
            <person name="Krutzmann J."/>
            <person name="Morin E."/>
            <person name="Arend M."/>
            <person name="Barry K.W."/>
            <person name="Binder M."/>
            <person name="Choi C."/>
            <person name="Clum A."/>
            <person name="Copeland A."/>
            <person name="Grisel N."/>
            <person name="Haridas S."/>
            <person name="Kipfer T."/>
            <person name="LaButti K."/>
            <person name="Lindquist E."/>
            <person name="Lipzen A."/>
            <person name="Maire R."/>
            <person name="Meier B."/>
            <person name="Mihaltcheva S."/>
            <person name="Molinier V."/>
            <person name="Murat C."/>
            <person name="Poggeler S."/>
            <person name="Quandt C.A."/>
            <person name="Sperisen C."/>
            <person name="Tritt A."/>
            <person name="Tisserant E."/>
            <person name="Crous P.W."/>
            <person name="Henrissat B."/>
            <person name="Nehls U."/>
            <person name="Egli S."/>
            <person name="Spatafora J.W."/>
            <person name="Grigoriev I.V."/>
            <person name="Martin F.M."/>
        </authorList>
    </citation>
    <scope>NUCLEOTIDE SEQUENCE [LARGE SCALE GENOMIC DNA]</scope>
    <source>
        <strain evidence="2 3">CBS 207.34</strain>
    </source>
</reference>
<feature type="signal peptide" evidence="1">
    <location>
        <begin position="1"/>
        <end position="23"/>
    </location>
</feature>
<proteinExistence type="predicted"/>
<dbReference type="Proteomes" id="UP000250140">
    <property type="component" value="Unassembled WGS sequence"/>
</dbReference>
<feature type="chain" id="PRO_5034598448" description="Secreted protein" evidence="1">
    <location>
        <begin position="24"/>
        <end position="106"/>
    </location>
</feature>